<sequence>MTSKSAAEKAGARSRQSQWLHLHPPISIYAELLSNIRQVSVVASLSSPTDPSTKAEISHDGRQLQVTHQGQTESVPLPAQVAITAALPVAQNGRPSLSWRLPVSPAEPKAAHFSLENQALPWTSVDIATGSRVGCRKCDSEFVAQHIIKSWKDLPSENWAEMMEFWHCHKPHDHNQEDPESLAGKGYGANHAISAQQGIGFVDLTSFLFSESDCKGLKYSSSTLDAGFDLSSLALNDNETKKFLHVFCQKCETEVGLFNVLASSVTLFKWQITCQTIKPSQSPSSPECLAATLMATISRSGSSKSIITPHIVGSAKREPDGSQTYLLLWVLNPNVVYTSSSTTDSTTAMKILYRQIQADEGEKLITSMTSDVQEITLPGAAIKAAEDCLSSSSSLLPTQERKFKEWDVGLHPRLTHLQHLIPLIGTQAGNLPGARKNPDFTRLPSYFGFCDWYGDLICLSLPGRRTSNCHPSECWPLLPSRLITNMPSQTAIFIPVGCLSVSREESCLTPELWSSEELRDWRTFASPRVASCDLDLDLHDRFLPQDVQTSLFRARRLDSYVRLLRESWIRLEFSIQHPDSERGTLRVYLLPDDVLRRVVDRTDPGLRKARQAITGQLDYSHEAWCGNPESLRANSPSLYEDAAPTSGAEDDVSLLQLFNQIPSPSPAPDSVYDSYSKSVMYDLLQSNVPGLKSELYLYQRRSVALMLQKEVQPESVLDPRLLHVKDQEGGGWYLDPVAGAVLKEPRYYDGVSGGILAEQMGSGKTIMSLALILATKTLPTQPPEHFRAGDGPRRKRLASLADMAASCATRNAVPWKPYFDLCKVQSGEEYEHCIRALGRNPGYYFLPAPEPRRAGRRPSQHVKPSKKLYLSNASIVVVPPNLVAQWKQEIRKHTDGLEVLFVDKNKPLPSAEELLKYDLILFSQTRFEFMFRDGGFDQSPLAQIHFKRCIVDEGHKLGNSRISSRSNLLLGLDALHFSSRWIMTGTPSHGLYGVDAHETINGTPSNHNSQEDVDRTATHNGSGESNVEMERKDLERIGSIAALYLKARPWANTILDAGDTMADWTVYLMLPKHKSTGRGRWDCLKSTLNSLIIRHQLKEVGKLLPPVDEKVVVLEGSYQDQLSLNIFSMMIIFNSVQSQRTDMDYFFHPKQRKALLQIVHNLKQASFFGGSFFSKDEISKAVETAEGFLRDKKVPISAEDQHLLQHAIKLGHTALENNIRMITNQFHEMPACVDGFPDGFGASWSLDGETGDGMCSSSSMLLALQQLMYKSASKPEELNSLLNGALIQKGVDERDRLFQVQQDDAPGSSRQNSQTLAGNTKLGDDSHRSLRSHGTNGLKRGEMEAVDGSLGPLEAAKITSTASAKLTYLIDSILKYQEQEKMIIFYENDNVAWYLASMLEVLQIQHLIYAKGLTTERRAQYVTTFHQNPKFRVLLMDITQAAFGLDMREASRIYFINPVLNPQVEAQAIGRVRRISQQKPVSVETLVLKNSIEEVILERKQHMTQAEHRQVKSILDVRPIYDWIKNAKIIPLPEDKATKESQMARLHTPQYVFGRGFGRTMHPDDGLVLDDSPTRRRTGGAEPAESWEVTNGLKRHHELGPGANSEVQVEGQASSPDKRDLAARPARRVRFTVELGEE</sequence>
<gene>
    <name evidence="1" type="ORF">NM208_g9065</name>
</gene>
<protein>
    <submittedName>
        <fullName evidence="1">Uncharacterized protein</fullName>
    </submittedName>
</protein>
<keyword evidence="2" id="KW-1185">Reference proteome</keyword>
<evidence type="ECO:0000313" key="1">
    <source>
        <dbReference type="EMBL" id="KAJ3531023.1"/>
    </source>
</evidence>
<organism evidence="1 2">
    <name type="scientific">Fusarium decemcellulare</name>
    <dbReference type="NCBI Taxonomy" id="57161"/>
    <lineage>
        <taxon>Eukaryota</taxon>
        <taxon>Fungi</taxon>
        <taxon>Dikarya</taxon>
        <taxon>Ascomycota</taxon>
        <taxon>Pezizomycotina</taxon>
        <taxon>Sordariomycetes</taxon>
        <taxon>Hypocreomycetidae</taxon>
        <taxon>Hypocreales</taxon>
        <taxon>Nectriaceae</taxon>
        <taxon>Fusarium</taxon>
        <taxon>Fusarium decemcellulare species complex</taxon>
    </lineage>
</organism>
<proteinExistence type="predicted"/>
<dbReference type="Proteomes" id="UP001148629">
    <property type="component" value="Unassembled WGS sequence"/>
</dbReference>
<reference evidence="1" key="1">
    <citation type="submission" date="2022-08" db="EMBL/GenBank/DDBJ databases">
        <title>Genome Sequence of Fusarium decemcellulare.</title>
        <authorList>
            <person name="Buettner E."/>
        </authorList>
    </citation>
    <scope>NUCLEOTIDE SEQUENCE</scope>
    <source>
        <strain evidence="1">Babe19</strain>
    </source>
</reference>
<dbReference type="EMBL" id="JANRMS010001104">
    <property type="protein sequence ID" value="KAJ3531023.1"/>
    <property type="molecule type" value="Genomic_DNA"/>
</dbReference>
<accession>A0ACC1S2Y1</accession>
<comment type="caution">
    <text evidence="1">The sequence shown here is derived from an EMBL/GenBank/DDBJ whole genome shotgun (WGS) entry which is preliminary data.</text>
</comment>
<evidence type="ECO:0000313" key="2">
    <source>
        <dbReference type="Proteomes" id="UP001148629"/>
    </source>
</evidence>
<name>A0ACC1S2Y1_9HYPO</name>